<dbReference type="PANTHER" id="PTHR43155">
    <property type="entry name" value="CYCLIC DI-GMP PHOSPHODIESTERASE PA4108-RELATED"/>
    <property type="match status" value="1"/>
</dbReference>
<reference evidence="2 3" key="1">
    <citation type="submission" date="2019-02" db="EMBL/GenBank/DDBJ databases">
        <title>Deep-cultivation of Planctomycetes and their phenomic and genomic characterization uncovers novel biology.</title>
        <authorList>
            <person name="Wiegand S."/>
            <person name="Jogler M."/>
            <person name="Boedeker C."/>
            <person name="Pinto D."/>
            <person name="Vollmers J."/>
            <person name="Rivas-Marin E."/>
            <person name="Kohn T."/>
            <person name="Peeters S.H."/>
            <person name="Heuer A."/>
            <person name="Rast P."/>
            <person name="Oberbeckmann S."/>
            <person name="Bunk B."/>
            <person name="Jeske O."/>
            <person name="Meyerdierks A."/>
            <person name="Storesund J.E."/>
            <person name="Kallscheuer N."/>
            <person name="Luecker S."/>
            <person name="Lage O.M."/>
            <person name="Pohl T."/>
            <person name="Merkel B.J."/>
            <person name="Hornburger P."/>
            <person name="Mueller R.-W."/>
            <person name="Bruemmer F."/>
            <person name="Labrenz M."/>
            <person name="Spormann A.M."/>
            <person name="Op Den Camp H."/>
            <person name="Overmann J."/>
            <person name="Amann R."/>
            <person name="Jetten M.S.M."/>
            <person name="Mascher T."/>
            <person name="Medema M.H."/>
            <person name="Devos D.P."/>
            <person name="Kaster A.-K."/>
            <person name="Ovreas L."/>
            <person name="Rohde M."/>
            <person name="Galperin M.Y."/>
            <person name="Jogler C."/>
        </authorList>
    </citation>
    <scope>NUCLEOTIDE SEQUENCE [LARGE SCALE GENOMIC DNA]</scope>
    <source>
        <strain evidence="2 3">Pla123a</strain>
    </source>
</reference>
<dbReference type="PROSITE" id="PS51832">
    <property type="entry name" value="HD_GYP"/>
    <property type="match status" value="1"/>
</dbReference>
<dbReference type="Gene3D" id="1.10.3210.10">
    <property type="entry name" value="Hypothetical protein af1432"/>
    <property type="match status" value="1"/>
</dbReference>
<gene>
    <name evidence="2" type="primary">rpfG_5</name>
    <name evidence="2" type="ORF">Pla123a_37180</name>
</gene>
<organism evidence="2 3">
    <name type="scientific">Posidoniimonas polymericola</name>
    <dbReference type="NCBI Taxonomy" id="2528002"/>
    <lineage>
        <taxon>Bacteria</taxon>
        <taxon>Pseudomonadati</taxon>
        <taxon>Planctomycetota</taxon>
        <taxon>Planctomycetia</taxon>
        <taxon>Pirellulales</taxon>
        <taxon>Lacipirellulaceae</taxon>
        <taxon>Posidoniimonas</taxon>
    </lineage>
</organism>
<evidence type="ECO:0000259" key="1">
    <source>
        <dbReference type="PROSITE" id="PS51832"/>
    </source>
</evidence>
<dbReference type="SUPFAM" id="SSF109604">
    <property type="entry name" value="HD-domain/PDEase-like"/>
    <property type="match status" value="1"/>
</dbReference>
<proteinExistence type="predicted"/>
<dbReference type="InterPro" id="IPR037522">
    <property type="entry name" value="HD_GYP_dom"/>
</dbReference>
<dbReference type="InterPro" id="IPR003607">
    <property type="entry name" value="HD/PDEase_dom"/>
</dbReference>
<dbReference type="SMART" id="SM00471">
    <property type="entry name" value="HDc"/>
    <property type="match status" value="1"/>
</dbReference>
<dbReference type="AlphaFoldDB" id="A0A5C5YFH1"/>
<dbReference type="RefSeq" id="WP_146589660.1">
    <property type="nucleotide sequence ID" value="NZ_SJPO01000009.1"/>
</dbReference>
<dbReference type="EC" id="3.1.4.52" evidence="2"/>
<dbReference type="EMBL" id="SJPO01000009">
    <property type="protein sequence ID" value="TWT73824.1"/>
    <property type="molecule type" value="Genomic_DNA"/>
</dbReference>
<comment type="caution">
    <text evidence="2">The sequence shown here is derived from an EMBL/GenBank/DDBJ whole genome shotgun (WGS) entry which is preliminary data.</text>
</comment>
<protein>
    <submittedName>
        <fullName evidence="2">Cyclic di-GMP phosphodiesterase response regulator RpfG</fullName>
        <ecNumber evidence="2">3.1.4.52</ecNumber>
    </submittedName>
</protein>
<dbReference type="Pfam" id="PF13487">
    <property type="entry name" value="HD_5"/>
    <property type="match status" value="1"/>
</dbReference>
<dbReference type="CDD" id="cd00077">
    <property type="entry name" value="HDc"/>
    <property type="match status" value="1"/>
</dbReference>
<dbReference type="PANTHER" id="PTHR43155:SF2">
    <property type="entry name" value="CYCLIC DI-GMP PHOSPHODIESTERASE PA4108"/>
    <property type="match status" value="1"/>
</dbReference>
<keyword evidence="3" id="KW-1185">Reference proteome</keyword>
<accession>A0A5C5YFH1</accession>
<name>A0A5C5YFH1_9BACT</name>
<evidence type="ECO:0000313" key="3">
    <source>
        <dbReference type="Proteomes" id="UP000318478"/>
    </source>
</evidence>
<dbReference type="GO" id="GO:0071111">
    <property type="term" value="F:cyclic-guanylate-specific phosphodiesterase activity"/>
    <property type="evidence" value="ECO:0007669"/>
    <property type="project" value="UniProtKB-EC"/>
</dbReference>
<dbReference type="Proteomes" id="UP000318478">
    <property type="component" value="Unassembled WGS sequence"/>
</dbReference>
<sequence length="333" mass="36343">MSTSSAPSSRLRSALPQPIPGFEPIESVVLARLGRWDLDLFIPGPKGGQPVLLRGAGVQVEGQRIETLVASLDGPVLVRSDDFQRLSSELLERLDELAGDESIPESDRFVMLQTAAAGEVEVAAGLINPTRFVGVSRQMGRAFNQLMQSGDLAPAEVYAIARHDHYTFSHITNVCCYALTLATALGIHDSADLEELAIGALLHDSGKRHIPVGVLRKKGRLTDQEWATIRQHPQRGFEDLANSGTLTLRQLLMIYQHHERIDGGGYPVGLVGAELHPWSRLLAVVDVFDALTGRRPYRRPCTTETALKHLQANAGKQFDAEMVDCWSTLMGGA</sequence>
<evidence type="ECO:0000313" key="2">
    <source>
        <dbReference type="EMBL" id="TWT73824.1"/>
    </source>
</evidence>
<dbReference type="OrthoDB" id="9759601at2"/>
<keyword evidence="2" id="KW-0378">Hydrolase</keyword>
<feature type="domain" description="HD-GYP" evidence="1">
    <location>
        <begin position="145"/>
        <end position="333"/>
    </location>
</feature>